<dbReference type="Pfam" id="PF04018">
    <property type="entry name" value="VCA0040-like"/>
    <property type="match status" value="1"/>
</dbReference>
<comment type="caution">
    <text evidence="2">The sequence shown here is derived from an EMBL/GenBank/DDBJ whole genome shotgun (WGS) entry which is preliminary data.</text>
</comment>
<feature type="transmembrane region" description="Helical" evidence="1">
    <location>
        <begin position="68"/>
        <end position="91"/>
    </location>
</feature>
<evidence type="ECO:0000313" key="3">
    <source>
        <dbReference type="Proteomes" id="UP000576209"/>
    </source>
</evidence>
<dbReference type="AlphaFoldDB" id="A0A840DXM1"/>
<dbReference type="PANTHER" id="PTHR37308">
    <property type="entry name" value="INTEGRAL MEMBRANE PROTEIN"/>
    <property type="match status" value="1"/>
</dbReference>
<keyword evidence="3" id="KW-1185">Reference proteome</keyword>
<keyword evidence="1" id="KW-0472">Membrane</keyword>
<feature type="transmembrane region" description="Helical" evidence="1">
    <location>
        <begin position="282"/>
        <end position="300"/>
    </location>
</feature>
<dbReference type="RefSeq" id="WP_183493924.1">
    <property type="nucleotide sequence ID" value="NZ_JACIFF010000001.1"/>
</dbReference>
<protein>
    <submittedName>
        <fullName evidence="2">Putative membrane protein</fullName>
    </submittedName>
</protein>
<reference evidence="2 3" key="1">
    <citation type="submission" date="2020-08" db="EMBL/GenBank/DDBJ databases">
        <title>Genomic Encyclopedia of Type Strains, Phase IV (KMG-IV): sequencing the most valuable type-strain genomes for metagenomic binning, comparative biology and taxonomic classification.</title>
        <authorList>
            <person name="Goeker M."/>
        </authorList>
    </citation>
    <scope>NUCLEOTIDE SEQUENCE [LARGE SCALE GENOMIC DNA]</scope>
    <source>
        <strain evidence="2 3">DSM 105137</strain>
    </source>
</reference>
<organism evidence="2 3">
    <name type="scientific">Neolewinella aquimaris</name>
    <dbReference type="NCBI Taxonomy" id="1835722"/>
    <lineage>
        <taxon>Bacteria</taxon>
        <taxon>Pseudomonadati</taxon>
        <taxon>Bacteroidota</taxon>
        <taxon>Saprospiria</taxon>
        <taxon>Saprospirales</taxon>
        <taxon>Lewinellaceae</taxon>
        <taxon>Neolewinella</taxon>
    </lineage>
</organism>
<keyword evidence="1" id="KW-1133">Transmembrane helix</keyword>
<gene>
    <name evidence="2" type="ORF">GGR28_000281</name>
</gene>
<keyword evidence="1" id="KW-0812">Transmembrane</keyword>
<dbReference type="Proteomes" id="UP000576209">
    <property type="component" value="Unassembled WGS sequence"/>
</dbReference>
<sequence length="313" mass="32946">MKISLILKGMAMGIAEAIPGVSGGTIAFITGIYERLLESIGSILGTRVAGTFKREGFRPAWHAANGAFLLQLGGGMVIGLAFAVKVITYLLENYPTVVWGFFFGLIISSAIYVGRQIRGWSSGTVTFLIVGAVVAYLLTTINPLAGSTSPLLVFFSGTVAISALILPGVSGSFILVLLGMYTVVFGAVQGLTSGEDGALLIVACFAAGCLVGLALFAKLLTWTFKTYPNRTFALLTGFMIGSLNKLWPWRNAITTRTNSSGEVVPVLEANVLPAHYLGGEPYVIAVIIAVLIGLAVVFLLEATATERKEQTAA</sequence>
<feature type="transmembrane region" description="Helical" evidence="1">
    <location>
        <begin position="97"/>
        <end position="113"/>
    </location>
</feature>
<dbReference type="EMBL" id="JACIFF010000001">
    <property type="protein sequence ID" value="MBB4077680.1"/>
    <property type="molecule type" value="Genomic_DNA"/>
</dbReference>
<evidence type="ECO:0000256" key="1">
    <source>
        <dbReference type="SAM" id="Phobius"/>
    </source>
</evidence>
<feature type="transmembrane region" description="Helical" evidence="1">
    <location>
        <begin position="120"/>
        <end position="138"/>
    </location>
</feature>
<name>A0A840DXM1_9BACT</name>
<accession>A0A840DXM1</accession>
<feature type="transmembrane region" description="Helical" evidence="1">
    <location>
        <begin position="198"/>
        <end position="220"/>
    </location>
</feature>
<dbReference type="InterPro" id="IPR007163">
    <property type="entry name" value="VCA0040-like"/>
</dbReference>
<feature type="transmembrane region" description="Helical" evidence="1">
    <location>
        <begin position="144"/>
        <end position="166"/>
    </location>
</feature>
<proteinExistence type="predicted"/>
<evidence type="ECO:0000313" key="2">
    <source>
        <dbReference type="EMBL" id="MBB4077680.1"/>
    </source>
</evidence>
<dbReference type="PANTHER" id="PTHR37308:SF1">
    <property type="entry name" value="POLYPRENYL-PHOSPHATE TRANSPORTER"/>
    <property type="match status" value="1"/>
</dbReference>